<evidence type="ECO:0000256" key="3">
    <source>
        <dbReference type="ARBA" id="ARBA00022989"/>
    </source>
</evidence>
<comment type="caution">
    <text evidence="5">The sequence shown here is derived from an EMBL/GenBank/DDBJ whole genome shotgun (WGS) entry which is preliminary data.</text>
</comment>
<dbReference type="AlphaFoldDB" id="L9VFQ0"/>
<evidence type="ECO:0000313" key="5">
    <source>
        <dbReference type="EMBL" id="ELY35894.1"/>
    </source>
</evidence>
<dbReference type="PANTHER" id="PTHR12714:SF9">
    <property type="entry name" value="PROTEIN-S-ISOPRENYLCYSTEINE O-METHYLTRANSFERASE"/>
    <property type="match status" value="1"/>
</dbReference>
<dbReference type="Pfam" id="PF04191">
    <property type="entry name" value="PEMT"/>
    <property type="match status" value="1"/>
</dbReference>
<dbReference type="Gene3D" id="1.20.120.1630">
    <property type="match status" value="1"/>
</dbReference>
<keyword evidence="2" id="KW-0812">Transmembrane</keyword>
<dbReference type="EMBL" id="AOHW01000053">
    <property type="protein sequence ID" value="ELY35894.1"/>
    <property type="molecule type" value="Genomic_DNA"/>
</dbReference>
<evidence type="ECO:0000256" key="2">
    <source>
        <dbReference type="ARBA" id="ARBA00022692"/>
    </source>
</evidence>
<proteinExistence type="predicted"/>
<evidence type="ECO:0000313" key="6">
    <source>
        <dbReference type="Proteomes" id="UP000011599"/>
    </source>
</evidence>
<dbReference type="GO" id="GO:0016740">
    <property type="term" value="F:transferase activity"/>
    <property type="evidence" value="ECO:0007669"/>
    <property type="project" value="UniProtKB-ARBA"/>
</dbReference>
<dbReference type="STRING" id="1114856.GCA_000383975_01557"/>
<keyword evidence="3" id="KW-1133">Transmembrane helix</keyword>
<dbReference type="RefSeq" id="WP_006092749.1">
    <property type="nucleotide sequence ID" value="NZ_AOHW01000053.1"/>
</dbReference>
<keyword evidence="6" id="KW-1185">Reference proteome</keyword>
<reference evidence="5 6" key="1">
    <citation type="journal article" date="2014" name="PLoS Genet.">
        <title>Phylogenetically driven sequencing of extremely halophilic archaea reveals strategies for static and dynamic osmo-response.</title>
        <authorList>
            <person name="Becker E.A."/>
            <person name="Seitzer P.M."/>
            <person name="Tritt A."/>
            <person name="Larsen D."/>
            <person name="Krusor M."/>
            <person name="Yao A.I."/>
            <person name="Wu D."/>
            <person name="Madern D."/>
            <person name="Eisen J.A."/>
            <person name="Darling A.E."/>
            <person name="Facciotti M.T."/>
        </authorList>
    </citation>
    <scope>NUCLEOTIDE SEQUENCE [LARGE SCALE GENOMIC DNA]</scope>
    <source>
        <strain evidence="5 6">GA33</strain>
    </source>
</reference>
<name>L9VFQ0_9EURY</name>
<evidence type="ECO:0000256" key="4">
    <source>
        <dbReference type="ARBA" id="ARBA00023136"/>
    </source>
</evidence>
<dbReference type="OrthoDB" id="148346at2157"/>
<dbReference type="GO" id="GO:0012505">
    <property type="term" value="C:endomembrane system"/>
    <property type="evidence" value="ECO:0007669"/>
    <property type="project" value="UniProtKB-SubCell"/>
</dbReference>
<gene>
    <name evidence="5" type="ORF">C496_22234</name>
</gene>
<accession>L9VFQ0</accession>
<dbReference type="PANTHER" id="PTHR12714">
    <property type="entry name" value="PROTEIN-S ISOPRENYLCYSTEINE O-METHYLTRANSFERASE"/>
    <property type="match status" value="1"/>
</dbReference>
<dbReference type="Proteomes" id="UP000011599">
    <property type="component" value="Unassembled WGS sequence"/>
</dbReference>
<protein>
    <recommendedName>
        <fullName evidence="7">Isoprenylcysteine carboxyl methyltransferase</fullName>
    </recommendedName>
</protein>
<dbReference type="PATRIC" id="fig|1114856.3.peg.4595"/>
<keyword evidence="4" id="KW-0472">Membrane</keyword>
<sequence>MTSLPVLLKTAVFTVLVPGTVVEGIPRVLARYDRESPTLDSRGARVVGAVSFVAGALLYLHTALRFSSEGDGTPAPRDEPDELVTGGAYRYSRNPMYVGILLLIGGQAVRYKSLHVCWWGLVCWLGFHRRIVEFEEPHLREKHGEAYEEYCDRVPRWLPTGRLTEA</sequence>
<comment type="subcellular location">
    <subcellularLocation>
        <location evidence="1">Endomembrane system</location>
        <topology evidence="1">Multi-pass membrane protein</topology>
    </subcellularLocation>
</comment>
<evidence type="ECO:0000256" key="1">
    <source>
        <dbReference type="ARBA" id="ARBA00004127"/>
    </source>
</evidence>
<evidence type="ECO:0008006" key="7">
    <source>
        <dbReference type="Google" id="ProtNLM"/>
    </source>
</evidence>
<dbReference type="eggNOG" id="arCOG03580">
    <property type="taxonomic scope" value="Archaea"/>
</dbReference>
<dbReference type="InterPro" id="IPR007318">
    <property type="entry name" value="Phopholipid_MeTrfase"/>
</dbReference>
<organism evidence="5 6">
    <name type="scientific">Natronorubrum tibetense GA33</name>
    <dbReference type="NCBI Taxonomy" id="1114856"/>
    <lineage>
        <taxon>Archaea</taxon>
        <taxon>Methanobacteriati</taxon>
        <taxon>Methanobacteriota</taxon>
        <taxon>Stenosarchaea group</taxon>
        <taxon>Halobacteria</taxon>
        <taxon>Halobacteriales</taxon>
        <taxon>Natrialbaceae</taxon>
        <taxon>Natronorubrum</taxon>
    </lineage>
</organism>